<dbReference type="SMART" id="SM00382">
    <property type="entry name" value="AAA"/>
    <property type="match status" value="1"/>
</dbReference>
<protein>
    <submittedName>
        <fullName evidence="11">Thiol reductant ABC exporter subunit CydD</fullName>
    </submittedName>
</protein>
<feature type="transmembrane region" description="Helical" evidence="8">
    <location>
        <begin position="133"/>
        <end position="153"/>
    </location>
</feature>
<accession>A0A3T0S1Q3</accession>
<dbReference type="CDD" id="cd03228">
    <property type="entry name" value="ABCC_MRP_Like"/>
    <property type="match status" value="1"/>
</dbReference>
<feature type="region of interest" description="Disordered" evidence="7">
    <location>
        <begin position="316"/>
        <end position="341"/>
    </location>
</feature>
<dbReference type="GO" id="GO:0005886">
    <property type="term" value="C:plasma membrane"/>
    <property type="evidence" value="ECO:0007669"/>
    <property type="project" value="UniProtKB-SubCell"/>
</dbReference>
<dbReference type="Gene3D" id="1.20.1560.10">
    <property type="entry name" value="ABC transporter type 1, transmembrane domain"/>
    <property type="match status" value="1"/>
</dbReference>
<dbReference type="InterPro" id="IPR011527">
    <property type="entry name" value="ABC1_TM_dom"/>
</dbReference>
<dbReference type="InterPro" id="IPR027417">
    <property type="entry name" value="P-loop_NTPase"/>
</dbReference>
<name>A0A3T0S1Q3_9ACTN</name>
<evidence type="ECO:0000313" key="12">
    <source>
        <dbReference type="Proteomes" id="UP000285875"/>
    </source>
</evidence>
<keyword evidence="5 8" id="KW-1133">Transmembrane helix</keyword>
<dbReference type="PANTHER" id="PTHR24221:SF590">
    <property type="entry name" value="COMPONENT LINKED WITH THE ASSEMBLY OF CYTOCHROME' TRANSPORT TRANSMEMBRANE ATP-BINDING PROTEIN ABC TRANSPORTER CYDD-RELATED"/>
    <property type="match status" value="1"/>
</dbReference>
<evidence type="ECO:0000256" key="5">
    <source>
        <dbReference type="ARBA" id="ARBA00022989"/>
    </source>
</evidence>
<dbReference type="InterPro" id="IPR003439">
    <property type="entry name" value="ABC_transporter-like_ATP-bd"/>
</dbReference>
<evidence type="ECO:0000256" key="6">
    <source>
        <dbReference type="ARBA" id="ARBA00023136"/>
    </source>
</evidence>
<evidence type="ECO:0000256" key="1">
    <source>
        <dbReference type="ARBA" id="ARBA00004651"/>
    </source>
</evidence>
<evidence type="ECO:0000256" key="8">
    <source>
        <dbReference type="SAM" id="Phobius"/>
    </source>
</evidence>
<dbReference type="GO" id="GO:0042883">
    <property type="term" value="P:cysteine transport"/>
    <property type="evidence" value="ECO:0007669"/>
    <property type="project" value="InterPro"/>
</dbReference>
<dbReference type="CDD" id="cd18584">
    <property type="entry name" value="ABC_6TM_AarD_CydD"/>
    <property type="match status" value="1"/>
</dbReference>
<dbReference type="SUPFAM" id="SSF90123">
    <property type="entry name" value="ABC transporter transmembrane region"/>
    <property type="match status" value="1"/>
</dbReference>
<gene>
    <name evidence="11" type="primary">cydD</name>
    <name evidence="11" type="ORF">C0Z10_11725</name>
</gene>
<feature type="compositionally biased region" description="Low complexity" evidence="7">
    <location>
        <begin position="324"/>
        <end position="337"/>
    </location>
</feature>
<reference evidence="12" key="1">
    <citation type="submission" date="2017-12" db="EMBL/GenBank/DDBJ databases">
        <title>Whole genome sequencing of Acidipropionibacterium jensenii strains JS279 and JS280.</title>
        <authorList>
            <person name="Deptula P."/>
            <person name="Laine P."/>
            <person name="Smolander O.-P."/>
            <person name="Paulin L."/>
            <person name="Auvinen P."/>
            <person name="Varmanen P."/>
        </authorList>
    </citation>
    <scope>NUCLEOTIDE SEQUENCE [LARGE SCALE GENOMIC DNA]</scope>
    <source>
        <strain evidence="12">JS280</strain>
    </source>
</reference>
<dbReference type="InterPro" id="IPR014216">
    <property type="entry name" value="ABC_transptr_CydD"/>
</dbReference>
<feature type="transmembrane region" description="Helical" evidence="8">
    <location>
        <begin position="159"/>
        <end position="178"/>
    </location>
</feature>
<dbReference type="EMBL" id="CP025570">
    <property type="protein sequence ID" value="AZZ40300.1"/>
    <property type="molecule type" value="Genomic_DNA"/>
</dbReference>
<dbReference type="AlphaFoldDB" id="A0A3T0S1Q3"/>
<keyword evidence="4" id="KW-0067">ATP-binding</keyword>
<dbReference type="PROSITE" id="PS50893">
    <property type="entry name" value="ABC_TRANSPORTER_2"/>
    <property type="match status" value="1"/>
</dbReference>
<evidence type="ECO:0000313" key="11">
    <source>
        <dbReference type="EMBL" id="AZZ40300.1"/>
    </source>
</evidence>
<dbReference type="GO" id="GO:0140359">
    <property type="term" value="F:ABC-type transporter activity"/>
    <property type="evidence" value="ECO:0007669"/>
    <property type="project" value="InterPro"/>
</dbReference>
<dbReference type="SUPFAM" id="SSF52540">
    <property type="entry name" value="P-loop containing nucleoside triphosphate hydrolases"/>
    <property type="match status" value="1"/>
</dbReference>
<dbReference type="Gene3D" id="3.40.50.300">
    <property type="entry name" value="P-loop containing nucleotide triphosphate hydrolases"/>
    <property type="match status" value="1"/>
</dbReference>
<evidence type="ECO:0000256" key="7">
    <source>
        <dbReference type="SAM" id="MobiDB-lite"/>
    </source>
</evidence>
<dbReference type="PANTHER" id="PTHR24221">
    <property type="entry name" value="ATP-BINDING CASSETTE SUB-FAMILY B"/>
    <property type="match status" value="1"/>
</dbReference>
<feature type="domain" description="ABC transmembrane type-1" evidence="10">
    <location>
        <begin position="21"/>
        <end position="301"/>
    </location>
</feature>
<dbReference type="Pfam" id="PF00664">
    <property type="entry name" value="ABC_membrane"/>
    <property type="match status" value="1"/>
</dbReference>
<dbReference type="Proteomes" id="UP000285875">
    <property type="component" value="Chromosome"/>
</dbReference>
<dbReference type="PROSITE" id="PS50929">
    <property type="entry name" value="ABC_TM1F"/>
    <property type="match status" value="1"/>
</dbReference>
<evidence type="ECO:0000256" key="3">
    <source>
        <dbReference type="ARBA" id="ARBA00022741"/>
    </source>
</evidence>
<comment type="subcellular location">
    <subcellularLocation>
        <location evidence="1">Cell membrane</location>
        <topology evidence="1">Multi-pass membrane protein</topology>
    </subcellularLocation>
</comment>
<dbReference type="GO" id="GO:0016887">
    <property type="term" value="F:ATP hydrolysis activity"/>
    <property type="evidence" value="ECO:0007669"/>
    <property type="project" value="InterPro"/>
</dbReference>
<dbReference type="KEGG" id="aji:C0Z10_11725"/>
<dbReference type="PROSITE" id="PS00211">
    <property type="entry name" value="ABC_TRANSPORTER_1"/>
    <property type="match status" value="1"/>
</dbReference>
<dbReference type="InterPro" id="IPR039421">
    <property type="entry name" value="Type_1_exporter"/>
</dbReference>
<dbReference type="InterPro" id="IPR036640">
    <property type="entry name" value="ABC1_TM_sf"/>
</dbReference>
<keyword evidence="3" id="KW-0547">Nucleotide-binding</keyword>
<feature type="transmembrane region" description="Helical" evidence="8">
    <location>
        <begin position="238"/>
        <end position="266"/>
    </location>
</feature>
<evidence type="ECO:0000256" key="2">
    <source>
        <dbReference type="ARBA" id="ARBA00022692"/>
    </source>
</evidence>
<dbReference type="NCBIfam" id="TIGR02857">
    <property type="entry name" value="CydD"/>
    <property type="match status" value="1"/>
</dbReference>
<organism evidence="11 12">
    <name type="scientific">Acidipropionibacterium jensenii</name>
    <dbReference type="NCBI Taxonomy" id="1749"/>
    <lineage>
        <taxon>Bacteria</taxon>
        <taxon>Bacillati</taxon>
        <taxon>Actinomycetota</taxon>
        <taxon>Actinomycetes</taxon>
        <taxon>Propionibacteriales</taxon>
        <taxon>Propionibacteriaceae</taxon>
        <taxon>Acidipropionibacterium</taxon>
    </lineage>
</organism>
<proteinExistence type="predicted"/>
<feature type="transmembrane region" description="Helical" evidence="8">
    <location>
        <begin position="20"/>
        <end position="42"/>
    </location>
</feature>
<feature type="domain" description="ABC transporter" evidence="9">
    <location>
        <begin position="349"/>
        <end position="575"/>
    </location>
</feature>
<dbReference type="Pfam" id="PF00005">
    <property type="entry name" value="ABC_tran"/>
    <property type="match status" value="1"/>
</dbReference>
<evidence type="ECO:0000259" key="10">
    <source>
        <dbReference type="PROSITE" id="PS50929"/>
    </source>
</evidence>
<evidence type="ECO:0000259" key="9">
    <source>
        <dbReference type="PROSITE" id="PS50893"/>
    </source>
</evidence>
<sequence length="575" mass="60927">MAGPIDPRLLRRARATVPFLIALCATGVVTAALVLCQAWLLARSISSVFTTHRTDGLAGWCLLLAAVFAGRAVTSWATEWLSHRAAAAVKSQLRGDLLGARLARPTDSSVSSATLITLVTTGLDALDGFYSKYLPQLVLACIVPVVLATAIGFQSLTSVIIIAVTIPLIPVFMALIGWRTETAMTRRLQVQTRLANHFSDLMSGLVTLQVFGRARAQLKGLRRTEGANRTETMRTLRISFLSSFVLELLATLSVALVAVTIGFRVAAGGMDLRTALFILILTPEVYLPVREVGARYHDSADGMAAAEAAFSVIERSQTPSNLPSASGRSRAAEGSGRPIEVPSPREARLVLDGLTYRYPGAPSPALSGLSLAVAPGELVALAGHSGAGKTTALDCLLGFLAPDEGRILIGDLDLTGADPDTWRAWRRRLAYVPQVPGLLRGTIADNLLLGTAGSAALPSRTAPVKTLPPEVLRDCLDRCGGRSLALNKEIDDDAEGLSAGERRRVAMARALLRVEHGGAGMMVLDEPTAGLDDVTEADVLATLRSLGYSVLVVSHRPQVLQDADRVVTLESVVSS</sequence>
<keyword evidence="6 8" id="KW-0472">Membrane</keyword>
<dbReference type="GO" id="GO:0005524">
    <property type="term" value="F:ATP binding"/>
    <property type="evidence" value="ECO:0007669"/>
    <property type="project" value="UniProtKB-KW"/>
</dbReference>
<feature type="transmembrane region" description="Helical" evidence="8">
    <location>
        <begin position="57"/>
        <end position="74"/>
    </location>
</feature>
<keyword evidence="2 8" id="KW-0812">Transmembrane</keyword>
<dbReference type="InterPro" id="IPR003593">
    <property type="entry name" value="AAA+_ATPase"/>
</dbReference>
<dbReference type="InterPro" id="IPR017871">
    <property type="entry name" value="ABC_transporter-like_CS"/>
</dbReference>
<evidence type="ECO:0000256" key="4">
    <source>
        <dbReference type="ARBA" id="ARBA00022840"/>
    </source>
</evidence>